<dbReference type="STRING" id="1610493.RPIT_06765"/>
<dbReference type="RefSeq" id="WP_077341755.1">
    <property type="nucleotide sequence ID" value="NZ_CP019605.1"/>
</dbReference>
<dbReference type="Pfam" id="PF09594">
    <property type="entry name" value="GT87"/>
    <property type="match status" value="1"/>
</dbReference>
<keyword evidence="9" id="KW-1185">Reference proteome</keyword>
<reference evidence="8 9" key="1">
    <citation type="journal article" date="2016" name="Int. J. Syst. Evol. Microbiol.">
        <title>Tessaracoccus flavus sp. nov., isolated from the drainage system of a lindane-producing factory.</title>
        <authorList>
            <person name="Kumari R."/>
            <person name="Singh P."/>
            <person name="Schumann P."/>
            <person name="Lal R."/>
        </authorList>
    </citation>
    <scope>NUCLEOTIDE SEQUENCE [LARGE SCALE GENOMIC DNA]</scope>
    <source>
        <strain evidence="8 9">RP1T</strain>
    </source>
</reference>
<evidence type="ECO:0000256" key="2">
    <source>
        <dbReference type="ARBA" id="ARBA00022475"/>
    </source>
</evidence>
<dbReference type="EMBL" id="CP019605">
    <property type="protein sequence ID" value="AQP44553.1"/>
    <property type="molecule type" value="Genomic_DNA"/>
</dbReference>
<evidence type="ECO:0000256" key="3">
    <source>
        <dbReference type="ARBA" id="ARBA00022679"/>
    </source>
</evidence>
<organism evidence="8 9">
    <name type="scientific">Tessaracoccus flavus</name>
    <dbReference type="NCBI Taxonomy" id="1610493"/>
    <lineage>
        <taxon>Bacteria</taxon>
        <taxon>Bacillati</taxon>
        <taxon>Actinomycetota</taxon>
        <taxon>Actinomycetes</taxon>
        <taxon>Propionibacteriales</taxon>
        <taxon>Propionibacteriaceae</taxon>
        <taxon>Tessaracoccus</taxon>
    </lineage>
</organism>
<dbReference type="GO" id="GO:0005886">
    <property type="term" value="C:plasma membrane"/>
    <property type="evidence" value="ECO:0007669"/>
    <property type="project" value="UniProtKB-SubCell"/>
</dbReference>
<keyword evidence="2" id="KW-1003">Cell membrane</keyword>
<protein>
    <submittedName>
        <fullName evidence="8">Uncharacterized protein</fullName>
    </submittedName>
</protein>
<gene>
    <name evidence="8" type="ORF">RPIT_06765</name>
</gene>
<dbReference type="KEGG" id="tfl:RPIT_06765"/>
<evidence type="ECO:0000313" key="9">
    <source>
        <dbReference type="Proteomes" id="UP000188324"/>
    </source>
</evidence>
<dbReference type="GO" id="GO:0016758">
    <property type="term" value="F:hexosyltransferase activity"/>
    <property type="evidence" value="ECO:0007669"/>
    <property type="project" value="InterPro"/>
</dbReference>
<evidence type="ECO:0000256" key="1">
    <source>
        <dbReference type="ARBA" id="ARBA00004651"/>
    </source>
</evidence>
<sequence length="425" mass="45628">MSLRTWLVPFGLIALFLSTRLAILIALELPEVAFVANDISYYGYHLYHLEAGEPDVMREYPVPAVWILQGIYAIGGGWQTWGPWYRAVFILLDALVAITLYRRGNASGALFWILFTGAQGAILWYRFDLIPAALVAWACLLATTFPRAAGAMVGIGAAVKLWPALLIGPLLAPDPLRDAGSRRRLAGFVVAGFGLAAASLATSGWERSASPISWQSDRGLQIESVPASPLMLLRTFTDNPSWHIELTPFNALEIVTGPGIGVMLSVSTVLTALSVLLAVALSYRLIRNLRSGDPRLPEAIVLAVLTIVLAMIVSNKTLSPQYISWLGGPVAALLVTRHSGWLHRHVEVLAVSMIVVGALTQFTYPWGAYGIMAIPLGSGPETAVLLLRNASLVVLLVYSLVLTLRASAGGVPAPPRRSAAPLQVG</sequence>
<comment type="similarity">
    <text evidence="7">Belongs to the glycosyltransferase 87 family.</text>
</comment>
<dbReference type="OrthoDB" id="581198at2"/>
<evidence type="ECO:0000313" key="8">
    <source>
        <dbReference type="EMBL" id="AQP44553.1"/>
    </source>
</evidence>
<dbReference type="AlphaFoldDB" id="A0A1Q2CEL9"/>
<evidence type="ECO:0000256" key="5">
    <source>
        <dbReference type="ARBA" id="ARBA00022989"/>
    </source>
</evidence>
<evidence type="ECO:0000256" key="6">
    <source>
        <dbReference type="ARBA" id="ARBA00023136"/>
    </source>
</evidence>
<evidence type="ECO:0000256" key="4">
    <source>
        <dbReference type="ARBA" id="ARBA00022692"/>
    </source>
</evidence>
<dbReference type="Proteomes" id="UP000188324">
    <property type="component" value="Chromosome"/>
</dbReference>
<accession>A0A1Q2CEL9</accession>
<keyword evidence="3" id="KW-0808">Transferase</keyword>
<keyword evidence="4" id="KW-0812">Transmembrane</keyword>
<name>A0A1Q2CEL9_9ACTN</name>
<evidence type="ECO:0000256" key="7">
    <source>
        <dbReference type="ARBA" id="ARBA00024033"/>
    </source>
</evidence>
<comment type="subcellular location">
    <subcellularLocation>
        <location evidence="1">Cell membrane</location>
        <topology evidence="1">Multi-pass membrane protein</topology>
    </subcellularLocation>
</comment>
<dbReference type="InterPro" id="IPR018584">
    <property type="entry name" value="GT87"/>
</dbReference>
<proteinExistence type="inferred from homology"/>
<keyword evidence="6" id="KW-0472">Membrane</keyword>
<keyword evidence="5" id="KW-1133">Transmembrane helix</keyword>